<gene>
    <name evidence="5" type="ORF">ACFSMZ_08580</name>
</gene>
<dbReference type="PANTHER" id="PTHR30329:SF20">
    <property type="entry name" value="EXPORTED PROTEIN"/>
    <property type="match status" value="1"/>
</dbReference>
<dbReference type="EMBL" id="JBHUIR010000026">
    <property type="protein sequence ID" value="MFD2259820.1"/>
    <property type="molecule type" value="Genomic_DNA"/>
</dbReference>
<keyword evidence="3" id="KW-0812">Transmembrane</keyword>
<evidence type="ECO:0000313" key="5">
    <source>
        <dbReference type="EMBL" id="MFD2259820.1"/>
    </source>
</evidence>
<comment type="caution">
    <text evidence="5">The sequence shown here is derived from an EMBL/GenBank/DDBJ whole genome shotgun (WGS) entry which is preliminary data.</text>
</comment>
<dbReference type="InterPro" id="IPR036737">
    <property type="entry name" value="OmpA-like_sf"/>
</dbReference>
<dbReference type="RefSeq" id="WP_345099640.1">
    <property type="nucleotide sequence ID" value="NZ_BAABGS010000068.1"/>
</dbReference>
<dbReference type="PANTHER" id="PTHR30329">
    <property type="entry name" value="STATOR ELEMENT OF FLAGELLAR MOTOR COMPLEX"/>
    <property type="match status" value="1"/>
</dbReference>
<accession>A0ABW5DGI1</accession>
<dbReference type="Pfam" id="PF00691">
    <property type="entry name" value="OmpA"/>
    <property type="match status" value="1"/>
</dbReference>
<keyword evidence="3" id="KW-1133">Transmembrane helix</keyword>
<evidence type="ECO:0000313" key="6">
    <source>
        <dbReference type="Proteomes" id="UP001597373"/>
    </source>
</evidence>
<keyword evidence="2" id="KW-0175">Coiled coil</keyword>
<evidence type="ECO:0000256" key="1">
    <source>
        <dbReference type="PROSITE-ProRule" id="PRU00473"/>
    </source>
</evidence>
<dbReference type="InterPro" id="IPR006665">
    <property type="entry name" value="OmpA-like"/>
</dbReference>
<evidence type="ECO:0000259" key="4">
    <source>
        <dbReference type="PROSITE" id="PS51123"/>
    </source>
</evidence>
<feature type="coiled-coil region" evidence="2">
    <location>
        <begin position="54"/>
        <end position="123"/>
    </location>
</feature>
<dbReference type="CDD" id="cd07185">
    <property type="entry name" value="OmpA_C-like"/>
    <property type="match status" value="1"/>
</dbReference>
<reference evidence="6" key="1">
    <citation type="journal article" date="2019" name="Int. J. Syst. Evol. Microbiol.">
        <title>The Global Catalogue of Microorganisms (GCM) 10K type strain sequencing project: providing services to taxonomists for standard genome sequencing and annotation.</title>
        <authorList>
            <consortium name="The Broad Institute Genomics Platform"/>
            <consortium name="The Broad Institute Genome Sequencing Center for Infectious Disease"/>
            <person name="Wu L."/>
            <person name="Ma J."/>
        </authorList>
    </citation>
    <scope>NUCLEOTIDE SEQUENCE [LARGE SCALE GENOMIC DNA]</scope>
    <source>
        <strain evidence="6">KCTC 23707</strain>
    </source>
</reference>
<sequence>MRGGLRTRYREEEEESAFVSMTDMTVSFLFIVILLLAYFAQQYSENDTVARSIYEKVDKEREEVDKQWKEAQRNIILLQEAIREKEKIIADLQDQLKDKQKEIDELNKQIQALRDKIRQLGELKRLRQVDPLEAYLASSASQRRRILERLRDQLKIDFPELDVVISEETDALRFQGDGLFDTGSSTLRSDRKPIVETLASRLAQILPCYTLGKHARWSVDCNPGHAIIEALQIEGHTDSTGDFTANLTLSTNRANSTFTTMLERASELVEFLNFRGQPVLSVAGYGQMRPVKDNSTKEGRDTNRRVDLRIIMYTPSWSEEIERIRAALELTRLGEIAN</sequence>
<proteinExistence type="predicted"/>
<dbReference type="SUPFAM" id="SSF103088">
    <property type="entry name" value="OmpA-like"/>
    <property type="match status" value="1"/>
</dbReference>
<organism evidence="5 6">
    <name type="scientific">Chelativorans composti</name>
    <dbReference type="NCBI Taxonomy" id="768533"/>
    <lineage>
        <taxon>Bacteria</taxon>
        <taxon>Pseudomonadati</taxon>
        <taxon>Pseudomonadota</taxon>
        <taxon>Alphaproteobacteria</taxon>
        <taxon>Hyphomicrobiales</taxon>
        <taxon>Phyllobacteriaceae</taxon>
        <taxon>Chelativorans</taxon>
    </lineage>
</organism>
<name>A0ABW5DGI1_9HYPH</name>
<keyword evidence="6" id="KW-1185">Reference proteome</keyword>
<dbReference type="InterPro" id="IPR050330">
    <property type="entry name" value="Bact_OuterMem_StrucFunc"/>
</dbReference>
<feature type="transmembrane region" description="Helical" evidence="3">
    <location>
        <begin position="21"/>
        <end position="40"/>
    </location>
</feature>
<dbReference type="PROSITE" id="PS51123">
    <property type="entry name" value="OMPA_2"/>
    <property type="match status" value="1"/>
</dbReference>
<dbReference type="Proteomes" id="UP001597373">
    <property type="component" value="Unassembled WGS sequence"/>
</dbReference>
<dbReference type="Gene3D" id="3.30.1330.60">
    <property type="entry name" value="OmpA-like domain"/>
    <property type="match status" value="1"/>
</dbReference>
<keyword evidence="1 3" id="KW-0472">Membrane</keyword>
<evidence type="ECO:0000256" key="3">
    <source>
        <dbReference type="SAM" id="Phobius"/>
    </source>
</evidence>
<protein>
    <submittedName>
        <fullName evidence="5">OmpA family protein</fullName>
    </submittedName>
</protein>
<feature type="domain" description="OmpA-like" evidence="4">
    <location>
        <begin position="167"/>
        <end position="314"/>
    </location>
</feature>
<evidence type="ECO:0000256" key="2">
    <source>
        <dbReference type="SAM" id="Coils"/>
    </source>
</evidence>